<dbReference type="InterPro" id="IPR029058">
    <property type="entry name" value="AB_hydrolase_fold"/>
</dbReference>
<name>A0A9P5E7X5_9HYPO</name>
<protein>
    <submittedName>
        <fullName evidence="1">Endo-1,4-beta-xylanase B</fullName>
    </submittedName>
</protein>
<accession>A0A9P5E7X5</accession>
<evidence type="ECO:0000313" key="2">
    <source>
        <dbReference type="Proteomes" id="UP000737391"/>
    </source>
</evidence>
<proteinExistence type="predicted"/>
<organism evidence="1 2">
    <name type="scientific">Fusarium agapanthi</name>
    <dbReference type="NCBI Taxonomy" id="1803897"/>
    <lineage>
        <taxon>Eukaryota</taxon>
        <taxon>Fungi</taxon>
        <taxon>Dikarya</taxon>
        <taxon>Ascomycota</taxon>
        <taxon>Pezizomycotina</taxon>
        <taxon>Sordariomycetes</taxon>
        <taxon>Hypocreomycetidae</taxon>
        <taxon>Hypocreales</taxon>
        <taxon>Nectriaceae</taxon>
        <taxon>Fusarium</taxon>
        <taxon>Fusarium fujikuroi species complex</taxon>
    </lineage>
</organism>
<dbReference type="OrthoDB" id="6499973at2759"/>
<evidence type="ECO:0000313" key="1">
    <source>
        <dbReference type="EMBL" id="KAF4499610.1"/>
    </source>
</evidence>
<dbReference type="EMBL" id="LUFC02000245">
    <property type="protein sequence ID" value="KAF4499610.1"/>
    <property type="molecule type" value="Genomic_DNA"/>
</dbReference>
<dbReference type="AlphaFoldDB" id="A0A9P5E7X5"/>
<dbReference type="Proteomes" id="UP000737391">
    <property type="component" value="Unassembled WGS sequence"/>
</dbReference>
<sequence>MSDQIDSPSITMKLDPKQLTAFLAANSTGVGVLVCPGGGYSVMSISYEGFGPAEYLNTLGIDAWVLNYTTASIKAPPLYPTPMDEALAAIELIRNYILYTKRNTEPSYKFTRLTLIL</sequence>
<gene>
    <name evidence="1" type="ORF">FAGAP_4160</name>
</gene>
<reference evidence="1" key="1">
    <citation type="submission" date="2020-01" db="EMBL/GenBank/DDBJ databases">
        <title>Identification and distribution of gene clusters putatively required for synthesis of sphingolipid metabolism inhibitors in phylogenetically diverse species of the filamentous fungus Fusarium.</title>
        <authorList>
            <person name="Kim H.-S."/>
            <person name="Busman M."/>
            <person name="Brown D.W."/>
            <person name="Divon H."/>
            <person name="Uhlig S."/>
            <person name="Proctor R.H."/>
        </authorList>
    </citation>
    <scope>NUCLEOTIDE SEQUENCE</scope>
    <source>
        <strain evidence="1">NRRL 31653</strain>
    </source>
</reference>
<comment type="caution">
    <text evidence="1">The sequence shown here is derived from an EMBL/GenBank/DDBJ whole genome shotgun (WGS) entry which is preliminary data.</text>
</comment>
<dbReference type="Gene3D" id="3.40.50.1820">
    <property type="entry name" value="alpha/beta hydrolase"/>
    <property type="match status" value="1"/>
</dbReference>
<keyword evidence="2" id="KW-1185">Reference proteome</keyword>